<evidence type="ECO:0000256" key="1">
    <source>
        <dbReference type="ARBA" id="ARBA00005046"/>
    </source>
</evidence>
<dbReference type="NCBIfam" id="TIGR00177">
    <property type="entry name" value="molyb_syn"/>
    <property type="match status" value="1"/>
</dbReference>
<evidence type="ECO:0000313" key="5">
    <source>
        <dbReference type="EMBL" id="AIJ06258.1"/>
    </source>
</evidence>
<dbReference type="InterPro" id="IPR036135">
    <property type="entry name" value="MoeA_linker/N_sf"/>
</dbReference>
<dbReference type="Pfam" id="PF03454">
    <property type="entry name" value="MoeA_C"/>
    <property type="match status" value="1"/>
</dbReference>
<sequence>MISVKEAEKILSKFHFNKTEYVKIEDAYGRVLAEDIVSDIDIPRFDRSDIDGYAVAEILDEYVLIEQVFAGDDKDLEINGNECVLVATGGKVPKNTKYVIPIENTVRVGNKAVVISFDRIEEISRKGCDIKKGERILKKGTLINERNIGVLAGLGIEEVKVYKIPKIGIISTGNELFKMTKDINSKTISSIVKKAGCKPIFLGIVKDDFNEIKEKIIEASEKCDVVVTSGGVSVGEKDFLPKVVKDLGEILFHKVKMRPGMPMLFGKIDKKPIFCMPGNVVSCLVCSYVFLLPFLMKMTHKPYRRKIIKAKLSEKIISEPDFLYLRPVKLKNGIAYPTFKGSNILTSILDADGLAIIKENELEKNEGDIIDIWMLD</sequence>
<keyword evidence="3" id="KW-1133">Transmembrane helix</keyword>
<protein>
    <submittedName>
        <fullName evidence="5">Molybdenum cofactor synthesis domain protein</fullName>
    </submittedName>
</protein>
<dbReference type="SMART" id="SM00852">
    <property type="entry name" value="MoCF_biosynth"/>
    <property type="match status" value="1"/>
</dbReference>
<dbReference type="HOGENOM" id="CLU_010186_7_2_2"/>
<feature type="transmembrane region" description="Helical" evidence="3">
    <location>
        <begin position="276"/>
        <end position="296"/>
    </location>
</feature>
<dbReference type="InterPro" id="IPR036688">
    <property type="entry name" value="MoeA_C_domain_IV_sf"/>
</dbReference>
<dbReference type="SUPFAM" id="SSF53218">
    <property type="entry name" value="Molybdenum cofactor biosynthesis proteins"/>
    <property type="match status" value="1"/>
</dbReference>
<dbReference type="EMBL" id="CP009149">
    <property type="protein sequence ID" value="AIJ06258.1"/>
    <property type="molecule type" value="Genomic_DNA"/>
</dbReference>
<dbReference type="Gene3D" id="3.90.105.10">
    <property type="entry name" value="Molybdopterin biosynthesis moea protein, domain 2"/>
    <property type="match status" value="1"/>
</dbReference>
<organism evidence="5 6">
    <name type="scientific">Methanocaldococcus bathoardescens</name>
    <dbReference type="NCBI Taxonomy" id="1301915"/>
    <lineage>
        <taxon>Archaea</taxon>
        <taxon>Methanobacteriati</taxon>
        <taxon>Methanobacteriota</taxon>
        <taxon>Methanomada group</taxon>
        <taxon>Methanococci</taxon>
        <taxon>Methanococcales</taxon>
        <taxon>Methanocaldococcaceae</taxon>
        <taxon>Methanocaldococcus</taxon>
    </lineage>
</organism>
<dbReference type="SUPFAM" id="SSF63867">
    <property type="entry name" value="MoeA C-terminal domain-like"/>
    <property type="match status" value="1"/>
</dbReference>
<dbReference type="PANTHER" id="PTHR10192:SF5">
    <property type="entry name" value="GEPHYRIN"/>
    <property type="match status" value="1"/>
</dbReference>
<dbReference type="Pfam" id="PF00994">
    <property type="entry name" value="MoCF_biosynth"/>
    <property type="match status" value="1"/>
</dbReference>
<dbReference type="KEGG" id="mjh:JH146_1416"/>
<evidence type="ECO:0000256" key="3">
    <source>
        <dbReference type="SAM" id="Phobius"/>
    </source>
</evidence>
<dbReference type="AlphaFoldDB" id="A0A076LIE7"/>
<name>A0A076LIE7_9EURY</name>
<reference evidence="5 6" key="1">
    <citation type="journal article" date="2015" name="Int. J. Syst. Evol. Microbiol.">
        <title>M ethanocaldococcus bathoardescens sp. nov., a hyperthermophilic methanogen isolated from a volcanically active deep-sea hydrothermal vent.</title>
        <authorList>
            <person name="Stewart L.C."/>
            <person name="Jung J.H."/>
            <person name="Kim Y.T."/>
            <person name="Kwon S.W."/>
            <person name="Park C.S."/>
            <person name="Holden J.F."/>
        </authorList>
    </citation>
    <scope>NUCLEOTIDE SEQUENCE [LARGE SCALE GENOMIC DNA]</scope>
    <source>
        <strain evidence="5 6">JH146</strain>
    </source>
</reference>
<dbReference type="InterPro" id="IPR005110">
    <property type="entry name" value="MoeA_linker/N"/>
</dbReference>
<evidence type="ECO:0000256" key="2">
    <source>
        <dbReference type="ARBA" id="ARBA00023150"/>
    </source>
</evidence>
<dbReference type="Proteomes" id="UP000028781">
    <property type="component" value="Chromosome"/>
</dbReference>
<dbReference type="InterPro" id="IPR038987">
    <property type="entry name" value="MoeA-like"/>
</dbReference>
<dbReference type="InterPro" id="IPR005111">
    <property type="entry name" value="MoeA_C_domain_IV"/>
</dbReference>
<evidence type="ECO:0000313" key="6">
    <source>
        <dbReference type="Proteomes" id="UP000028781"/>
    </source>
</evidence>
<evidence type="ECO:0000259" key="4">
    <source>
        <dbReference type="SMART" id="SM00852"/>
    </source>
</evidence>
<dbReference type="Pfam" id="PF03453">
    <property type="entry name" value="MoeA_N"/>
    <property type="match status" value="1"/>
</dbReference>
<dbReference type="Gene3D" id="2.170.190.11">
    <property type="entry name" value="Molybdopterin biosynthesis moea protein, domain 3"/>
    <property type="match status" value="1"/>
</dbReference>
<keyword evidence="2" id="KW-0501">Molybdenum cofactor biosynthesis</keyword>
<dbReference type="InterPro" id="IPR036425">
    <property type="entry name" value="MoaB/Mog-like_dom_sf"/>
</dbReference>
<keyword evidence="3" id="KW-0472">Membrane</keyword>
<dbReference type="CDD" id="cd00887">
    <property type="entry name" value="MoeA"/>
    <property type="match status" value="1"/>
</dbReference>
<dbReference type="RefSeq" id="WP_048202351.1">
    <property type="nucleotide sequence ID" value="NZ_CP009149.1"/>
</dbReference>
<gene>
    <name evidence="5" type="ORF">JH146_1416</name>
</gene>
<dbReference type="GO" id="GO:0006777">
    <property type="term" value="P:Mo-molybdopterin cofactor biosynthetic process"/>
    <property type="evidence" value="ECO:0007669"/>
    <property type="project" value="UniProtKB-KW"/>
</dbReference>
<dbReference type="Gene3D" id="3.40.980.10">
    <property type="entry name" value="MoaB/Mog-like domain"/>
    <property type="match status" value="1"/>
</dbReference>
<dbReference type="STRING" id="1301915.JH146_1416"/>
<dbReference type="Gene3D" id="2.40.340.10">
    <property type="entry name" value="MoeA, C-terminal, domain IV"/>
    <property type="match status" value="1"/>
</dbReference>
<dbReference type="GeneID" id="24892048"/>
<dbReference type="GO" id="GO:0005737">
    <property type="term" value="C:cytoplasm"/>
    <property type="evidence" value="ECO:0007669"/>
    <property type="project" value="TreeGrafter"/>
</dbReference>
<keyword evidence="6" id="KW-1185">Reference proteome</keyword>
<proteinExistence type="predicted"/>
<dbReference type="GO" id="GO:0061599">
    <property type="term" value="F:molybdopterin molybdotransferase activity"/>
    <property type="evidence" value="ECO:0007669"/>
    <property type="project" value="TreeGrafter"/>
</dbReference>
<dbReference type="UniPathway" id="UPA00344"/>
<comment type="pathway">
    <text evidence="1">Cofactor biosynthesis; molybdopterin biosynthesis.</text>
</comment>
<keyword evidence="3" id="KW-0812">Transmembrane</keyword>
<dbReference type="PANTHER" id="PTHR10192">
    <property type="entry name" value="MOLYBDOPTERIN BIOSYNTHESIS PROTEIN"/>
    <property type="match status" value="1"/>
</dbReference>
<dbReference type="InterPro" id="IPR001453">
    <property type="entry name" value="MoaB/Mog_dom"/>
</dbReference>
<dbReference type="SUPFAM" id="SSF63882">
    <property type="entry name" value="MoeA N-terminal region -like"/>
    <property type="match status" value="1"/>
</dbReference>
<accession>A0A076LIE7</accession>
<dbReference type="OrthoDB" id="31371at2157"/>
<feature type="domain" description="MoaB/Mog" evidence="4">
    <location>
        <begin position="168"/>
        <end position="297"/>
    </location>
</feature>